<dbReference type="RefSeq" id="WP_147164720.1">
    <property type="nucleotide sequence ID" value="NZ_BJZO01000099.1"/>
</dbReference>
<protein>
    <recommendedName>
        <fullName evidence="7">tRNA (guanine-N(7)-)-methyltransferase</fullName>
        <ecNumber evidence="7">2.1.1.33</ecNumber>
    </recommendedName>
    <alternativeName>
        <fullName evidence="7">tRNA (guanine(46)-N(7))-methyltransferase</fullName>
    </alternativeName>
    <alternativeName>
        <fullName evidence="7">tRNA(m7G46)-methyltransferase</fullName>
    </alternativeName>
</protein>
<evidence type="ECO:0000256" key="5">
    <source>
        <dbReference type="ARBA" id="ARBA00022691"/>
    </source>
</evidence>
<comment type="pathway">
    <text evidence="7">tRNA modification; N(7)-methylguanine-tRNA biosynthesis.</text>
</comment>
<dbReference type="InterPro" id="IPR003358">
    <property type="entry name" value="tRNA_(Gua-N-7)_MeTrfase_Trmb"/>
</dbReference>
<keyword evidence="9" id="KW-1185">Reference proteome</keyword>
<feature type="binding site" evidence="7">
    <location>
        <position position="64"/>
    </location>
    <ligand>
        <name>S-adenosyl-L-methionine</name>
        <dbReference type="ChEBI" id="CHEBI:59789"/>
    </ligand>
</feature>
<comment type="catalytic activity">
    <reaction evidence="1 7">
        <text>guanosine(46) in tRNA + S-adenosyl-L-methionine = N(7)-methylguanosine(46) in tRNA + S-adenosyl-L-homocysteine</text>
        <dbReference type="Rhea" id="RHEA:42708"/>
        <dbReference type="Rhea" id="RHEA-COMP:10188"/>
        <dbReference type="Rhea" id="RHEA-COMP:10189"/>
        <dbReference type="ChEBI" id="CHEBI:57856"/>
        <dbReference type="ChEBI" id="CHEBI:59789"/>
        <dbReference type="ChEBI" id="CHEBI:74269"/>
        <dbReference type="ChEBI" id="CHEBI:74480"/>
        <dbReference type="EC" id="2.1.1.33"/>
    </reaction>
</comment>
<dbReference type="InterPro" id="IPR055361">
    <property type="entry name" value="tRNA_methyltr_TrmB_bact"/>
</dbReference>
<dbReference type="Proteomes" id="UP000321567">
    <property type="component" value="Unassembled WGS sequence"/>
</dbReference>
<keyword evidence="4 7" id="KW-0808">Transferase</keyword>
<organism evidence="8 9">
    <name type="scientific">Pararhodospirillum oryzae</name>
    <dbReference type="NCBI Taxonomy" id="478448"/>
    <lineage>
        <taxon>Bacteria</taxon>
        <taxon>Pseudomonadati</taxon>
        <taxon>Pseudomonadota</taxon>
        <taxon>Alphaproteobacteria</taxon>
        <taxon>Rhodospirillales</taxon>
        <taxon>Rhodospirillaceae</taxon>
        <taxon>Pararhodospirillum</taxon>
    </lineage>
</organism>
<gene>
    <name evidence="7 8" type="primary">trmB</name>
    <name evidence="8" type="ORF">ROR02_28230</name>
</gene>
<dbReference type="EC" id="2.1.1.33" evidence="7"/>
<dbReference type="InterPro" id="IPR029063">
    <property type="entry name" value="SAM-dependent_MTases_sf"/>
</dbReference>
<evidence type="ECO:0000256" key="2">
    <source>
        <dbReference type="ARBA" id="ARBA00003015"/>
    </source>
</evidence>
<dbReference type="GO" id="GO:0043527">
    <property type="term" value="C:tRNA methyltransferase complex"/>
    <property type="evidence" value="ECO:0007669"/>
    <property type="project" value="TreeGrafter"/>
</dbReference>
<dbReference type="OrthoDB" id="9802090at2"/>
<comment type="similarity">
    <text evidence="7">Belongs to the class I-like SAM-binding methyltransferase superfamily. TrmB family.</text>
</comment>
<evidence type="ECO:0000256" key="3">
    <source>
        <dbReference type="ARBA" id="ARBA00022603"/>
    </source>
</evidence>
<proteinExistence type="inferred from homology"/>
<dbReference type="AlphaFoldDB" id="A0A512HB71"/>
<dbReference type="EMBL" id="BJZO01000099">
    <property type="protein sequence ID" value="GEO82692.1"/>
    <property type="molecule type" value="Genomic_DNA"/>
</dbReference>
<evidence type="ECO:0000313" key="9">
    <source>
        <dbReference type="Proteomes" id="UP000321567"/>
    </source>
</evidence>
<dbReference type="Pfam" id="PF02390">
    <property type="entry name" value="Methyltransf_4"/>
    <property type="match status" value="1"/>
</dbReference>
<dbReference type="UniPathway" id="UPA00989"/>
<keyword evidence="3 7" id="KW-0489">Methyltransferase</keyword>
<dbReference type="GO" id="GO:0008176">
    <property type="term" value="F:tRNA (guanine(46)-N7)-methyltransferase activity"/>
    <property type="evidence" value="ECO:0007669"/>
    <property type="project" value="UniProtKB-UniRule"/>
</dbReference>
<keyword evidence="5 7" id="KW-0949">S-adenosyl-L-methionine</keyword>
<reference evidence="8 9" key="1">
    <citation type="submission" date="2019-07" db="EMBL/GenBank/DDBJ databases">
        <title>Whole genome shotgun sequence of Rhodospirillum oryzae NBRC 107573.</title>
        <authorList>
            <person name="Hosoyama A."/>
            <person name="Uohara A."/>
            <person name="Ohji S."/>
            <person name="Ichikawa N."/>
        </authorList>
    </citation>
    <scope>NUCLEOTIDE SEQUENCE [LARGE SCALE GENOMIC DNA]</scope>
    <source>
        <strain evidence="8 9">NBRC 107573</strain>
    </source>
</reference>
<dbReference type="PROSITE" id="PS51625">
    <property type="entry name" value="SAM_MT_TRMB"/>
    <property type="match status" value="1"/>
</dbReference>
<feature type="binding site" evidence="7">
    <location>
        <position position="138"/>
    </location>
    <ligand>
        <name>S-adenosyl-L-methionine</name>
        <dbReference type="ChEBI" id="CHEBI:59789"/>
    </ligand>
</feature>
<accession>A0A512HB71</accession>
<comment type="function">
    <text evidence="2 7">Catalyzes the formation of N(7)-methylguanine at position 46 (m7G46) in tRNA.</text>
</comment>
<comment type="caution">
    <text evidence="7">Lacks conserved residue(s) required for the propagation of feature annotation.</text>
</comment>
<dbReference type="SUPFAM" id="SSF53335">
    <property type="entry name" value="S-adenosyl-L-methionine-dependent methyltransferases"/>
    <property type="match status" value="1"/>
</dbReference>
<sequence>MPDRPVDDERFHGRRKGKPLRAGRQRLMETLLPRLAIPLPEGTPAPMIDPFTLFGRPVKAVWLEIGFGGGEHLCAQAAAHPDIGFIGAEVFEYGVGKALSQIDDRGLDNVRLCPDDVRPLLARLPEACLERLFVLFPDPWPKTRHAKRRMIQPARLDLFGHLLVDGGELRVASDDMGYVRWTLRHATDHRLFRWTATGPGDWREPPADWVQTRYEAKALAVGRKPAYMVFRRLPRVTV</sequence>
<feature type="binding site" evidence="7">
    <location>
        <position position="89"/>
    </location>
    <ligand>
        <name>S-adenosyl-L-methionine</name>
        <dbReference type="ChEBI" id="CHEBI:59789"/>
    </ligand>
</feature>
<evidence type="ECO:0000256" key="4">
    <source>
        <dbReference type="ARBA" id="ARBA00022679"/>
    </source>
</evidence>
<feature type="binding site" evidence="7">
    <location>
        <position position="142"/>
    </location>
    <ligand>
        <name>substrate</name>
    </ligand>
</feature>
<dbReference type="NCBIfam" id="TIGR00091">
    <property type="entry name" value="tRNA (guanosine(46)-N7)-methyltransferase TrmB"/>
    <property type="match status" value="1"/>
</dbReference>
<dbReference type="PANTHER" id="PTHR23417:SF14">
    <property type="entry name" value="PENTACOTRIPEPTIDE-REPEAT REGION OF PRORP DOMAIN-CONTAINING PROTEIN"/>
    <property type="match status" value="1"/>
</dbReference>
<feature type="binding site" evidence="7">
    <location>
        <position position="116"/>
    </location>
    <ligand>
        <name>S-adenosyl-L-methionine</name>
        <dbReference type="ChEBI" id="CHEBI:59789"/>
    </ligand>
</feature>
<dbReference type="HAMAP" id="MF_01057">
    <property type="entry name" value="tRNA_methyltr_TrmB"/>
    <property type="match status" value="1"/>
</dbReference>
<evidence type="ECO:0000256" key="1">
    <source>
        <dbReference type="ARBA" id="ARBA00000142"/>
    </source>
</evidence>
<dbReference type="PANTHER" id="PTHR23417">
    <property type="entry name" value="3-DEOXY-D-MANNO-OCTULOSONIC-ACID TRANSFERASE/TRNA GUANINE-N 7 - -METHYLTRANSFERASE"/>
    <property type="match status" value="1"/>
</dbReference>
<evidence type="ECO:0000256" key="6">
    <source>
        <dbReference type="ARBA" id="ARBA00022694"/>
    </source>
</evidence>
<evidence type="ECO:0000313" key="8">
    <source>
        <dbReference type="EMBL" id="GEO82692.1"/>
    </source>
</evidence>
<comment type="caution">
    <text evidence="8">The sequence shown here is derived from an EMBL/GenBank/DDBJ whole genome shotgun (WGS) entry which is preliminary data.</text>
</comment>
<name>A0A512HB71_9PROT</name>
<feature type="binding site" evidence="7">
    <location>
        <begin position="212"/>
        <end position="215"/>
    </location>
    <ligand>
        <name>substrate</name>
    </ligand>
</feature>
<evidence type="ECO:0000256" key="7">
    <source>
        <dbReference type="HAMAP-Rule" id="MF_01057"/>
    </source>
</evidence>
<dbReference type="Gene3D" id="3.40.50.150">
    <property type="entry name" value="Vaccinia Virus protein VP39"/>
    <property type="match status" value="1"/>
</dbReference>
<keyword evidence="6 7" id="KW-0819">tRNA processing</keyword>
<feature type="binding site" evidence="7">
    <location>
        <position position="174"/>
    </location>
    <ligand>
        <name>substrate</name>
    </ligand>
</feature>